<keyword evidence="3" id="KW-1185">Reference proteome</keyword>
<evidence type="ECO:0000313" key="3">
    <source>
        <dbReference type="Proteomes" id="UP000317940"/>
    </source>
</evidence>
<dbReference type="InterPro" id="IPR001387">
    <property type="entry name" value="Cro/C1-type_HTH"/>
</dbReference>
<dbReference type="SUPFAM" id="SSF48452">
    <property type="entry name" value="TPR-like"/>
    <property type="match status" value="1"/>
</dbReference>
<dbReference type="Pfam" id="PF13374">
    <property type="entry name" value="TPR_10"/>
    <property type="match status" value="1"/>
</dbReference>
<dbReference type="InterPro" id="IPR011990">
    <property type="entry name" value="TPR-like_helical_dom_sf"/>
</dbReference>
<dbReference type="InterPro" id="IPR002182">
    <property type="entry name" value="NB-ARC"/>
</dbReference>
<comment type="caution">
    <text evidence="2">The sequence shown here is derived from an EMBL/GenBank/DDBJ whole genome shotgun (WGS) entry which is preliminary data.</text>
</comment>
<proteinExistence type="predicted"/>
<dbReference type="PRINTS" id="PR00364">
    <property type="entry name" value="DISEASERSIST"/>
</dbReference>
<dbReference type="SUPFAM" id="SSF52540">
    <property type="entry name" value="P-loop containing nucleoside triphosphate hydrolases"/>
    <property type="match status" value="1"/>
</dbReference>
<dbReference type="InterPro" id="IPR042197">
    <property type="entry name" value="Apaf_helical"/>
</dbReference>
<dbReference type="SUPFAM" id="SSF47413">
    <property type="entry name" value="lambda repressor-like DNA-binding domains"/>
    <property type="match status" value="1"/>
</dbReference>
<feature type="domain" description="HTH cro/C1-type" evidence="1">
    <location>
        <begin position="21"/>
        <end position="76"/>
    </location>
</feature>
<name>A0A561SE74_9ACTN</name>
<dbReference type="Gene3D" id="1.10.260.40">
    <property type="entry name" value="lambda repressor-like DNA-binding domains"/>
    <property type="match status" value="1"/>
</dbReference>
<evidence type="ECO:0000313" key="2">
    <source>
        <dbReference type="EMBL" id="TWF73148.1"/>
    </source>
</evidence>
<dbReference type="RefSeq" id="WP_145911116.1">
    <property type="nucleotide sequence ID" value="NZ_BAAAMZ010000005.1"/>
</dbReference>
<dbReference type="InterPro" id="IPR027417">
    <property type="entry name" value="P-loop_NTPase"/>
</dbReference>
<dbReference type="AlphaFoldDB" id="A0A561SE74"/>
<dbReference type="Proteomes" id="UP000317940">
    <property type="component" value="Unassembled WGS sequence"/>
</dbReference>
<dbReference type="EMBL" id="VIWT01000006">
    <property type="protein sequence ID" value="TWF73148.1"/>
    <property type="molecule type" value="Genomic_DNA"/>
</dbReference>
<dbReference type="Gene3D" id="1.25.40.10">
    <property type="entry name" value="Tetratricopeptide repeat domain"/>
    <property type="match status" value="1"/>
</dbReference>
<accession>A0A561SE74</accession>
<dbReference type="InterPro" id="IPR010982">
    <property type="entry name" value="Lambda_DNA-bd_dom_sf"/>
</dbReference>
<organism evidence="2 3">
    <name type="scientific">Kitasatospora viridis</name>
    <dbReference type="NCBI Taxonomy" id="281105"/>
    <lineage>
        <taxon>Bacteria</taxon>
        <taxon>Bacillati</taxon>
        <taxon>Actinomycetota</taxon>
        <taxon>Actinomycetes</taxon>
        <taxon>Kitasatosporales</taxon>
        <taxon>Streptomycetaceae</taxon>
        <taxon>Kitasatospora</taxon>
    </lineage>
</organism>
<dbReference type="SMART" id="SM00530">
    <property type="entry name" value="HTH_XRE"/>
    <property type="match status" value="1"/>
</dbReference>
<dbReference type="PANTHER" id="PTHR47691">
    <property type="entry name" value="REGULATOR-RELATED"/>
    <property type="match status" value="1"/>
</dbReference>
<dbReference type="PANTHER" id="PTHR47691:SF3">
    <property type="entry name" value="HTH-TYPE TRANSCRIPTIONAL REGULATOR RV0890C-RELATED"/>
    <property type="match status" value="1"/>
</dbReference>
<gene>
    <name evidence="2" type="ORF">FHX73_16299</name>
</gene>
<sequence length="779" mass="83253">MSYWTELPEGLDPAQRQLVEELRALKDGQRLSLNQLERLTHYSRASWHRWLNGQRPVTVEAVRALVTGLGMDGARLLTLCAGADPAAPRQAGAAVAPVAVGPAQLPADLPDFAGRQRVVEDLRELLRPGGGPSRPVVISAVSGLGGIGKTALAVRVGRRLLADYPDGQFYVNLRGSVGIPRSAAEVLAGLLRDLGEPAGAIPPEEDARSARFRSLTSGRRLLIVLDDARDAAQVRPLLPGSGSCAVLVTSRRRLPGLAGAVPVHLDVLEPAEALELFASVVGAERVRAEPAAVEEVLGYCGGLPLAVRIAASRLASRPGWTVAALAGRLADERRRLDELNVEDVAVRAVFRTSFAALAPAGPGSGPGPARAFGLLGLFPGQEFDLRAAAALLDEPLGTTDRLLETLTDACLLEAVSAERFRMHDLLRVFAEELADEQLSADQRAAARRRLTGWYLYACHQAGRRLVAAPRDYPIDGVARCEPAIDFPGQREALAWLDRERSAVLDVVRLACADGLGAAAWLIPLKCVDYYHLRGHSEDWAEAFMAAAAAARGQELETHLLHGSVIALLRLRRPAEALVLAQVSMGLLRERGKHESLLKGTALLAEVLCDLRRYEEALPLYEEAVAGYRAGDDVVELVGVVGNSALIFYNAGRHEEARARSQEALELAREHGMRFHEGLILGHLGQAELALGHVPQALGALSEAVPILREIGNESGAAEVMEVYGNALRAAGRTDRARAAWAEAEQWFAAAGSPRAVAIRAKLAAADQPAAADHRAGHPA</sequence>
<dbReference type="Gene3D" id="3.40.50.300">
    <property type="entry name" value="P-loop containing nucleotide triphosphate hydrolases"/>
    <property type="match status" value="1"/>
</dbReference>
<dbReference type="Pfam" id="PF00931">
    <property type="entry name" value="NB-ARC"/>
    <property type="match status" value="1"/>
</dbReference>
<dbReference type="GO" id="GO:0043531">
    <property type="term" value="F:ADP binding"/>
    <property type="evidence" value="ECO:0007669"/>
    <property type="project" value="InterPro"/>
</dbReference>
<evidence type="ECO:0000259" key="1">
    <source>
        <dbReference type="SMART" id="SM00530"/>
    </source>
</evidence>
<dbReference type="GO" id="GO:0003677">
    <property type="term" value="F:DNA binding"/>
    <property type="evidence" value="ECO:0007669"/>
    <property type="project" value="InterPro"/>
</dbReference>
<dbReference type="OrthoDB" id="581105at2"/>
<dbReference type="Pfam" id="PF13560">
    <property type="entry name" value="HTH_31"/>
    <property type="match status" value="1"/>
</dbReference>
<dbReference type="Gene3D" id="1.10.8.430">
    <property type="entry name" value="Helical domain of apoptotic protease-activating factors"/>
    <property type="match status" value="1"/>
</dbReference>
<protein>
    <submittedName>
        <fullName evidence="2">Tetratricopeptide repeat protein</fullName>
    </submittedName>
</protein>
<reference evidence="2 3" key="1">
    <citation type="submission" date="2019-06" db="EMBL/GenBank/DDBJ databases">
        <title>Sequencing the genomes of 1000 actinobacteria strains.</title>
        <authorList>
            <person name="Klenk H.-P."/>
        </authorList>
    </citation>
    <scope>NUCLEOTIDE SEQUENCE [LARGE SCALE GENOMIC DNA]</scope>
    <source>
        <strain evidence="2 3">DSM 44826</strain>
    </source>
</reference>